<protein>
    <recommendedName>
        <fullName evidence="6">Tropomodulin</fullName>
    </recommendedName>
</protein>
<evidence type="ECO:0000313" key="5">
    <source>
        <dbReference type="Proteomes" id="UP000014500"/>
    </source>
</evidence>
<dbReference type="EnsemblMetazoa" id="SMAR008527-RA">
    <property type="protein sequence ID" value="SMAR008527-PA"/>
    <property type="gene ID" value="SMAR008527"/>
</dbReference>
<evidence type="ECO:0000313" key="4">
    <source>
        <dbReference type="EnsemblMetazoa" id="SMAR008527-PA"/>
    </source>
</evidence>
<dbReference type="GO" id="GO:0007015">
    <property type="term" value="P:actin filament organization"/>
    <property type="evidence" value="ECO:0007669"/>
    <property type="project" value="TreeGrafter"/>
</dbReference>
<dbReference type="FunFam" id="3.80.10.10:FF:000099">
    <property type="entry name" value="Tropomodulin, isoform C"/>
    <property type="match status" value="1"/>
</dbReference>
<dbReference type="PhylomeDB" id="T1J4J1"/>
<dbReference type="PANTHER" id="PTHR10901:SF6">
    <property type="entry name" value="TROPOMODULIN, ISOFORM N"/>
    <property type="match status" value="1"/>
</dbReference>
<dbReference type="InterPro" id="IPR004934">
    <property type="entry name" value="TMOD"/>
</dbReference>
<dbReference type="Proteomes" id="UP000014500">
    <property type="component" value="Unassembled WGS sequence"/>
</dbReference>
<dbReference type="AlphaFoldDB" id="T1J4J1"/>
<dbReference type="eggNOG" id="KOG3735">
    <property type="taxonomic scope" value="Eukaryota"/>
</dbReference>
<evidence type="ECO:0008006" key="6">
    <source>
        <dbReference type="Google" id="ProtNLM"/>
    </source>
</evidence>
<dbReference type="PANTHER" id="PTHR10901">
    <property type="entry name" value="TROPOMODULIN"/>
    <property type="match status" value="1"/>
</dbReference>
<reference evidence="5" key="1">
    <citation type="submission" date="2011-05" db="EMBL/GenBank/DDBJ databases">
        <authorList>
            <person name="Richards S.R."/>
            <person name="Qu J."/>
            <person name="Jiang H."/>
            <person name="Jhangiani S.N."/>
            <person name="Agravi P."/>
            <person name="Goodspeed R."/>
            <person name="Gross S."/>
            <person name="Mandapat C."/>
            <person name="Jackson L."/>
            <person name="Mathew T."/>
            <person name="Pu L."/>
            <person name="Thornton R."/>
            <person name="Saada N."/>
            <person name="Wilczek-Boney K.B."/>
            <person name="Lee S."/>
            <person name="Kovar C."/>
            <person name="Wu Y."/>
            <person name="Scherer S.E."/>
            <person name="Worley K.C."/>
            <person name="Muzny D.M."/>
            <person name="Gibbs R."/>
        </authorList>
    </citation>
    <scope>NUCLEOTIDE SEQUENCE</scope>
    <source>
        <strain evidence="5">Brora</strain>
    </source>
</reference>
<evidence type="ECO:0000256" key="3">
    <source>
        <dbReference type="ARBA" id="ARBA00023212"/>
    </source>
</evidence>
<dbReference type="OMA" id="SDAEMCD"/>
<dbReference type="InterPro" id="IPR032675">
    <property type="entry name" value="LRR_dom_sf"/>
</dbReference>
<dbReference type="Gene3D" id="3.80.10.10">
    <property type="entry name" value="Ribonuclease Inhibitor"/>
    <property type="match status" value="1"/>
</dbReference>
<dbReference type="GO" id="GO:0005856">
    <property type="term" value="C:cytoskeleton"/>
    <property type="evidence" value="ECO:0007669"/>
    <property type="project" value="UniProtKB-SubCell"/>
</dbReference>
<dbReference type="GO" id="GO:0030239">
    <property type="term" value="P:myofibril assembly"/>
    <property type="evidence" value="ECO:0007669"/>
    <property type="project" value="TreeGrafter"/>
</dbReference>
<dbReference type="EMBL" id="JH431845">
    <property type="status" value="NOT_ANNOTATED_CDS"/>
    <property type="molecule type" value="Genomic_DNA"/>
</dbReference>
<keyword evidence="2" id="KW-0963">Cytoplasm</keyword>
<keyword evidence="5" id="KW-1185">Reference proteome</keyword>
<dbReference type="HOGENOM" id="CLU_031052_2_0_1"/>
<dbReference type="GO" id="GO:0030016">
    <property type="term" value="C:myofibril"/>
    <property type="evidence" value="ECO:0007669"/>
    <property type="project" value="TreeGrafter"/>
</dbReference>
<comment type="subcellular location">
    <subcellularLocation>
        <location evidence="1">Cytoplasm</location>
        <location evidence="1">Cytoskeleton</location>
    </subcellularLocation>
</comment>
<dbReference type="GO" id="GO:0051694">
    <property type="term" value="P:pointed-end actin filament capping"/>
    <property type="evidence" value="ECO:0007669"/>
    <property type="project" value="InterPro"/>
</dbReference>
<accession>T1J4J1</accession>
<dbReference type="SUPFAM" id="SSF52047">
    <property type="entry name" value="RNI-like"/>
    <property type="match status" value="1"/>
</dbReference>
<organism evidence="4 5">
    <name type="scientific">Strigamia maritima</name>
    <name type="common">European centipede</name>
    <name type="synonym">Geophilus maritimus</name>
    <dbReference type="NCBI Taxonomy" id="126957"/>
    <lineage>
        <taxon>Eukaryota</taxon>
        <taxon>Metazoa</taxon>
        <taxon>Ecdysozoa</taxon>
        <taxon>Arthropoda</taxon>
        <taxon>Myriapoda</taxon>
        <taxon>Chilopoda</taxon>
        <taxon>Pleurostigmophora</taxon>
        <taxon>Geophilomorpha</taxon>
        <taxon>Linotaeniidae</taxon>
        <taxon>Strigamia</taxon>
    </lineage>
</organism>
<dbReference type="GO" id="GO:0005523">
    <property type="term" value="F:tropomyosin binding"/>
    <property type="evidence" value="ECO:0007669"/>
    <property type="project" value="InterPro"/>
</dbReference>
<evidence type="ECO:0000256" key="2">
    <source>
        <dbReference type="ARBA" id="ARBA00022490"/>
    </source>
</evidence>
<keyword evidence="3" id="KW-0206">Cytoskeleton</keyword>
<dbReference type="STRING" id="126957.T1J4J1"/>
<reference evidence="4" key="2">
    <citation type="submission" date="2015-02" db="UniProtKB">
        <authorList>
            <consortium name="EnsemblMetazoa"/>
        </authorList>
    </citation>
    <scope>IDENTIFICATION</scope>
</reference>
<proteinExistence type="predicted"/>
<dbReference type="SMART" id="SM00368">
    <property type="entry name" value="LRR_RI"/>
    <property type="match status" value="2"/>
</dbReference>
<name>T1J4J1_STRMM</name>
<sequence length="210" mass="23476">MMNQDQFHASISNKGQKFGAKFESIVKATQPKVLPMEPPNPTDVDKVIQQVETNDPSLQTLNANNIKNISLEKFARLFEGLKKNTNLETLSLANTRLTDASAKILGDALCENRTLKTVNVESNFITPSTLRDLISSLLATQSVTEFRAANQKPEILGVKTEMEIAKLVEDNHSLLRLGLSFDVPDARIRVQHHVQRNNDKVRIRRMSGSL</sequence>
<evidence type="ECO:0000256" key="1">
    <source>
        <dbReference type="ARBA" id="ARBA00004245"/>
    </source>
</evidence>